<organism evidence="2 3">
    <name type="scientific">Channa striata</name>
    <name type="common">Snakehead murrel</name>
    <name type="synonym">Ophicephalus striatus</name>
    <dbReference type="NCBI Taxonomy" id="64152"/>
    <lineage>
        <taxon>Eukaryota</taxon>
        <taxon>Metazoa</taxon>
        <taxon>Chordata</taxon>
        <taxon>Craniata</taxon>
        <taxon>Vertebrata</taxon>
        <taxon>Euteleostomi</taxon>
        <taxon>Actinopterygii</taxon>
        <taxon>Neopterygii</taxon>
        <taxon>Teleostei</taxon>
        <taxon>Neoteleostei</taxon>
        <taxon>Acanthomorphata</taxon>
        <taxon>Anabantaria</taxon>
        <taxon>Anabantiformes</taxon>
        <taxon>Channoidei</taxon>
        <taxon>Channidae</taxon>
        <taxon>Channa</taxon>
    </lineage>
</organism>
<comment type="caution">
    <text evidence="2">The sequence shown here is derived from an EMBL/GenBank/DDBJ whole genome shotgun (WGS) entry which is preliminary data.</text>
</comment>
<evidence type="ECO:0000313" key="3">
    <source>
        <dbReference type="Proteomes" id="UP001187415"/>
    </source>
</evidence>
<protein>
    <submittedName>
        <fullName evidence="2">Uncharacterized protein</fullName>
    </submittedName>
</protein>
<accession>A0AA88SHW4</accession>
<dbReference type="Proteomes" id="UP001187415">
    <property type="component" value="Unassembled WGS sequence"/>
</dbReference>
<feature type="compositionally biased region" description="Polar residues" evidence="1">
    <location>
        <begin position="62"/>
        <end position="79"/>
    </location>
</feature>
<gene>
    <name evidence="2" type="ORF">Q5P01_014534</name>
</gene>
<evidence type="ECO:0000313" key="2">
    <source>
        <dbReference type="EMBL" id="KAK2837322.1"/>
    </source>
</evidence>
<keyword evidence="3" id="KW-1185">Reference proteome</keyword>
<evidence type="ECO:0000256" key="1">
    <source>
        <dbReference type="SAM" id="MobiDB-lite"/>
    </source>
</evidence>
<dbReference type="EMBL" id="JAUPFM010000011">
    <property type="protein sequence ID" value="KAK2837322.1"/>
    <property type="molecule type" value="Genomic_DNA"/>
</dbReference>
<name>A0AA88SHW4_CHASR</name>
<proteinExistence type="predicted"/>
<sequence>MCPGVSSLSSLQGVLQAMDRSGHSSLVYLGRRSRTKSDLSMKMYEEEMQEWYAEYSRENLPQLDQSLEQELNNPVSDLSSFPAPQLNSETEPHSIN</sequence>
<dbReference type="AlphaFoldDB" id="A0AA88SHW4"/>
<reference evidence="2" key="1">
    <citation type="submission" date="2023-07" db="EMBL/GenBank/DDBJ databases">
        <title>Chromosome-level Genome Assembly of Striped Snakehead (Channa striata).</title>
        <authorList>
            <person name="Liu H."/>
        </authorList>
    </citation>
    <scope>NUCLEOTIDE SEQUENCE</scope>
    <source>
        <strain evidence="2">Gz</strain>
        <tissue evidence="2">Muscle</tissue>
    </source>
</reference>
<feature type="compositionally biased region" description="Polar residues" evidence="1">
    <location>
        <begin position="85"/>
        <end position="96"/>
    </location>
</feature>
<feature type="region of interest" description="Disordered" evidence="1">
    <location>
        <begin position="62"/>
        <end position="96"/>
    </location>
</feature>